<evidence type="ECO:0000259" key="4">
    <source>
        <dbReference type="Pfam" id="PF02719"/>
    </source>
</evidence>
<name>A0A4D8R0P5_AZOBR</name>
<comment type="similarity">
    <text evidence="1">Belongs to the polysaccharide synthase family.</text>
</comment>
<accession>A0A4D8R0P5</accession>
<evidence type="ECO:0000313" key="5">
    <source>
        <dbReference type="EMBL" id="QCO14226.1"/>
    </source>
</evidence>
<proteinExistence type="inferred from homology"/>
<evidence type="ECO:0000256" key="3">
    <source>
        <dbReference type="SAM" id="Phobius"/>
    </source>
</evidence>
<dbReference type="SUPFAM" id="SSF51735">
    <property type="entry name" value="NAD(P)-binding Rossmann-fold domains"/>
    <property type="match status" value="1"/>
</dbReference>
<dbReference type="Pfam" id="PF02719">
    <property type="entry name" value="Polysacc_synt_2"/>
    <property type="match status" value="1"/>
</dbReference>
<dbReference type="InterPro" id="IPR051203">
    <property type="entry name" value="Polysaccharide_Synthase-Rel"/>
</dbReference>
<feature type="domain" description="Polysaccharide biosynthesis protein CapD-like" evidence="4">
    <location>
        <begin position="297"/>
        <end position="591"/>
    </location>
</feature>
<gene>
    <name evidence="5" type="ORF">D3869_02685</name>
</gene>
<keyword evidence="3" id="KW-0812">Transmembrane</keyword>
<dbReference type="PANTHER" id="PTHR43318">
    <property type="entry name" value="UDP-N-ACETYLGLUCOSAMINE 4,6-DEHYDRATASE"/>
    <property type="match status" value="1"/>
</dbReference>
<dbReference type="Gene3D" id="3.40.50.720">
    <property type="entry name" value="NAD(P)-binding Rossmann-like Domain"/>
    <property type="match status" value="2"/>
</dbReference>
<protein>
    <submittedName>
        <fullName evidence="5">Polysaccharide biosynthesis protein</fullName>
    </submittedName>
</protein>
<dbReference type="CDD" id="cd05237">
    <property type="entry name" value="UDP_invert_4-6DH_SDR_e"/>
    <property type="match status" value="1"/>
</dbReference>
<feature type="transmembrane region" description="Helical" evidence="3">
    <location>
        <begin position="79"/>
        <end position="97"/>
    </location>
</feature>
<evidence type="ECO:0000256" key="1">
    <source>
        <dbReference type="ARBA" id="ARBA00007430"/>
    </source>
</evidence>
<reference evidence="5 6" key="1">
    <citation type="submission" date="2018-09" db="EMBL/GenBank/DDBJ databases">
        <title>Whole genome based analysis of evolution and adaptive divergence in Indian and Brazilian strains of Azospirillum brasilense.</title>
        <authorList>
            <person name="Singh C."/>
            <person name="Tripathi A.K."/>
        </authorList>
    </citation>
    <scope>NUCLEOTIDE SEQUENCE [LARGE SCALE GENOMIC DNA]</scope>
    <source>
        <strain evidence="5 6">MTCC4039</strain>
    </source>
</reference>
<keyword evidence="3" id="KW-1133">Transmembrane helix</keyword>
<evidence type="ECO:0000313" key="6">
    <source>
        <dbReference type="Proteomes" id="UP000298693"/>
    </source>
</evidence>
<feature type="transmembrane region" description="Helical" evidence="3">
    <location>
        <begin position="109"/>
        <end position="129"/>
    </location>
</feature>
<feature type="region of interest" description="Disordered" evidence="2">
    <location>
        <begin position="642"/>
        <end position="661"/>
    </location>
</feature>
<dbReference type="AlphaFoldDB" id="A0A4D8R0P5"/>
<organism evidence="5 6">
    <name type="scientific">Azospirillum brasilense</name>
    <dbReference type="NCBI Taxonomy" id="192"/>
    <lineage>
        <taxon>Bacteria</taxon>
        <taxon>Pseudomonadati</taxon>
        <taxon>Pseudomonadota</taxon>
        <taxon>Alphaproteobacteria</taxon>
        <taxon>Rhodospirillales</taxon>
        <taxon>Azospirillaceae</taxon>
        <taxon>Azospirillum</taxon>
    </lineage>
</organism>
<evidence type="ECO:0000256" key="2">
    <source>
        <dbReference type="SAM" id="MobiDB-lite"/>
    </source>
</evidence>
<dbReference type="InterPro" id="IPR003869">
    <property type="entry name" value="Polysac_CapD-like"/>
</dbReference>
<dbReference type="InterPro" id="IPR036291">
    <property type="entry name" value="NAD(P)-bd_dom_sf"/>
</dbReference>
<feature type="transmembrane region" description="Helical" evidence="3">
    <location>
        <begin position="43"/>
        <end position="67"/>
    </location>
</feature>
<sequence>MRIPSPRASLVYLHDLTMTAVALVVALYLRVGEQAFQEYRDPLLTGLPILVLIAAVVFRFSGLYRGIWRYASVPDLAQLLRAVTTVVLCFLAVMFLLTRLEALPRSLPVILWFVQLVLLGGPRFAYRLLKDRRLGLHDRDAGGVPRIPVLLLGVSDAAELFIRSLDQNAGAAYRVVGLLDDKNRRIGHAIRGVPVLGGPDDLPRVVEDLAQRGDRPQRLIVAKGQADVPGTVLRDLLEQAESLGLSMARLPSLTEFKSALGEGKIEVRPIALEDLLGRPQAVLDRGAIASLVTGRRVVVTGAGGTIGSELVRQIAALEPETLTLVDAGEFNLYSIEMEVRERFPALALQAVIADVRDRDRIFRLFQTQRPHMVFHAAALKHVPLVEANPAEGALTNVIGTRNVADAARANGCQAMVLVSTDKAIRPTSVMGATKRFAECYCQALDMLPPRDGGETATRYMTVRFGNVLGSSGSVVPLFTRQLAKGGPLTVTHPDMRRYFMTVREAVELVLQASAHGVARLEDRGKVLVLDMGEPVKIVDLARQMIRLAGYRPGHDIKIEFTGLRPGEKLFEEILTSTEAPTRTEADGVFLASPRVIDYALINRALGELETAARAGDAERVMTILTNIVPDFRAEAVLPPPSAFGTPAAGGGAGALNQGGTD</sequence>
<dbReference type="RefSeq" id="WP_137138855.1">
    <property type="nucleotide sequence ID" value="NZ_CP032345.1"/>
</dbReference>
<keyword evidence="3" id="KW-0472">Membrane</keyword>
<dbReference type="Pfam" id="PF13727">
    <property type="entry name" value="CoA_binding_3"/>
    <property type="match status" value="1"/>
</dbReference>
<dbReference type="Proteomes" id="UP000298693">
    <property type="component" value="Chromosome"/>
</dbReference>
<feature type="transmembrane region" description="Helical" evidence="3">
    <location>
        <begin position="12"/>
        <end position="31"/>
    </location>
</feature>
<dbReference type="PANTHER" id="PTHR43318:SF1">
    <property type="entry name" value="POLYSACCHARIDE BIOSYNTHESIS PROTEIN EPSC-RELATED"/>
    <property type="match status" value="1"/>
</dbReference>
<dbReference type="EMBL" id="CP032345">
    <property type="protein sequence ID" value="QCO14226.1"/>
    <property type="molecule type" value="Genomic_DNA"/>
</dbReference>